<proteinExistence type="predicted"/>
<feature type="chain" id="PRO_5030017515" evidence="2">
    <location>
        <begin position="21"/>
        <end position="333"/>
    </location>
</feature>
<evidence type="ECO:0000256" key="1">
    <source>
        <dbReference type="SAM" id="Phobius"/>
    </source>
</evidence>
<reference evidence="3 4" key="1">
    <citation type="submission" date="2018-10" db="EMBL/GenBank/DDBJ databases">
        <authorList>
            <consortium name="Pathogen Informatics"/>
        </authorList>
    </citation>
    <scope>NUCLEOTIDE SEQUENCE [LARGE SCALE GENOMIC DNA]</scope>
</reference>
<keyword evidence="1" id="KW-0812">Transmembrane</keyword>
<keyword evidence="2" id="KW-0732">Signal</keyword>
<dbReference type="Proteomes" id="UP000267029">
    <property type="component" value="Unassembled WGS sequence"/>
</dbReference>
<keyword evidence="1" id="KW-0472">Membrane</keyword>
<organism evidence="3 4">
    <name type="scientific">Mesocestoides corti</name>
    <name type="common">Flatworm</name>
    <dbReference type="NCBI Taxonomy" id="53468"/>
    <lineage>
        <taxon>Eukaryota</taxon>
        <taxon>Metazoa</taxon>
        <taxon>Spiralia</taxon>
        <taxon>Lophotrochozoa</taxon>
        <taxon>Platyhelminthes</taxon>
        <taxon>Cestoda</taxon>
        <taxon>Eucestoda</taxon>
        <taxon>Cyclophyllidea</taxon>
        <taxon>Mesocestoididae</taxon>
        <taxon>Mesocestoides</taxon>
    </lineage>
</organism>
<sequence length="333" mass="36139">MNAEMMIITMHFLIYSIAVAALSVVGQLETKCFCGYRQSGAVITFRCASDKKNLPKSVFHPVLCVRLGDSVRIGDSSGLEAIRRETGLLGMVIEPYGLSQLQVGGQVVKLQLNLPLQTKLIDALALAGLPNLKTLHAWRAPLALEACSLLGLPMLENLVLSCASTFDHFLTFGPSFKSIRLIGCLGRPIQFICSQCTQRENMSVLRVLPGPPSQGGIVSYESFINPPQSNNSIIMGKCEPGVCSDDHICRYNYPLKLARKLQVSSSAGASEGGQSMVSVFVPILSIVLVLFIALCLFTSLRISRTKRMKTLAYSDPLKAQASLEANAFLPDQN</sequence>
<dbReference type="OrthoDB" id="6273080at2759"/>
<feature type="signal peptide" evidence="2">
    <location>
        <begin position="1"/>
        <end position="20"/>
    </location>
</feature>
<dbReference type="EMBL" id="UXSR01005252">
    <property type="protein sequence ID" value="VDD80327.1"/>
    <property type="molecule type" value="Genomic_DNA"/>
</dbReference>
<evidence type="ECO:0000256" key="2">
    <source>
        <dbReference type="SAM" id="SignalP"/>
    </source>
</evidence>
<keyword evidence="4" id="KW-1185">Reference proteome</keyword>
<accession>A0A0R3UGH2</accession>
<name>A0A0R3UGH2_MESCO</name>
<evidence type="ECO:0000313" key="4">
    <source>
        <dbReference type="Proteomes" id="UP000267029"/>
    </source>
</evidence>
<keyword evidence="1" id="KW-1133">Transmembrane helix</keyword>
<protein>
    <submittedName>
        <fullName evidence="3">Uncharacterized protein</fullName>
    </submittedName>
</protein>
<dbReference type="AlphaFoldDB" id="A0A0R3UGH2"/>
<feature type="transmembrane region" description="Helical" evidence="1">
    <location>
        <begin position="279"/>
        <end position="300"/>
    </location>
</feature>
<gene>
    <name evidence="3" type="ORF">MCOS_LOCUS6330</name>
</gene>
<evidence type="ECO:0000313" key="3">
    <source>
        <dbReference type="EMBL" id="VDD80327.1"/>
    </source>
</evidence>